<dbReference type="Gene3D" id="1.10.490.10">
    <property type="entry name" value="Globins"/>
    <property type="match status" value="1"/>
</dbReference>
<keyword evidence="5" id="KW-0813">Transport</keyword>
<dbReference type="Pfam" id="PF00042">
    <property type="entry name" value="Globin"/>
    <property type="match status" value="1"/>
</dbReference>
<feature type="domain" description="Globin" evidence="7">
    <location>
        <begin position="22"/>
        <end position="157"/>
    </location>
</feature>
<dbReference type="RefSeq" id="WP_131482027.1">
    <property type="nucleotide sequence ID" value="NZ_SJDL01000016.1"/>
</dbReference>
<dbReference type="InterPro" id="IPR012292">
    <property type="entry name" value="Globin/Proto"/>
</dbReference>
<accession>A0ABY1ZM60</accession>
<name>A0ABY1ZM60_9GAMM</name>
<feature type="region of interest" description="Disordered" evidence="6">
    <location>
        <begin position="159"/>
        <end position="183"/>
    </location>
</feature>
<evidence type="ECO:0000259" key="7">
    <source>
        <dbReference type="PROSITE" id="PS01033"/>
    </source>
</evidence>
<dbReference type="SUPFAM" id="SSF46458">
    <property type="entry name" value="Globin-like"/>
    <property type="match status" value="1"/>
</dbReference>
<dbReference type="EMBL" id="SJDL01000016">
    <property type="protein sequence ID" value="TBW55440.1"/>
    <property type="molecule type" value="Genomic_DNA"/>
</dbReference>
<evidence type="ECO:0000256" key="1">
    <source>
        <dbReference type="ARBA" id="ARBA00022617"/>
    </source>
</evidence>
<keyword evidence="2 5" id="KW-0561">Oxygen transport</keyword>
<comment type="caution">
    <text evidence="8">The sequence shown here is derived from an EMBL/GenBank/DDBJ whole genome shotgun (WGS) entry which is preliminary data.</text>
</comment>
<organism evidence="8 9">
    <name type="scientific">Marinobacter halodurans</name>
    <dbReference type="NCBI Taxonomy" id="2528979"/>
    <lineage>
        <taxon>Bacteria</taxon>
        <taxon>Pseudomonadati</taxon>
        <taxon>Pseudomonadota</taxon>
        <taxon>Gammaproteobacteria</taxon>
        <taxon>Pseudomonadales</taxon>
        <taxon>Marinobacteraceae</taxon>
        <taxon>Marinobacter</taxon>
    </lineage>
</organism>
<dbReference type="InterPro" id="IPR009050">
    <property type="entry name" value="Globin-like_sf"/>
</dbReference>
<dbReference type="PROSITE" id="PS01033">
    <property type="entry name" value="GLOBIN"/>
    <property type="match status" value="1"/>
</dbReference>
<evidence type="ECO:0000313" key="9">
    <source>
        <dbReference type="Proteomes" id="UP000313645"/>
    </source>
</evidence>
<keyword evidence="1 5" id="KW-0349">Heme</keyword>
<evidence type="ECO:0000256" key="6">
    <source>
        <dbReference type="SAM" id="MobiDB-lite"/>
    </source>
</evidence>
<evidence type="ECO:0000313" key="8">
    <source>
        <dbReference type="EMBL" id="TBW55440.1"/>
    </source>
</evidence>
<evidence type="ECO:0000256" key="5">
    <source>
        <dbReference type="RuleBase" id="RU000356"/>
    </source>
</evidence>
<keyword evidence="4" id="KW-0408">Iron</keyword>
<protein>
    <recommendedName>
        <fullName evidence="7">Globin domain-containing protein</fullName>
    </recommendedName>
</protein>
<comment type="similarity">
    <text evidence="5">Belongs to the globin family.</text>
</comment>
<dbReference type="Proteomes" id="UP000313645">
    <property type="component" value="Unassembled WGS sequence"/>
</dbReference>
<keyword evidence="9" id="KW-1185">Reference proteome</keyword>
<evidence type="ECO:0000256" key="4">
    <source>
        <dbReference type="ARBA" id="ARBA00023004"/>
    </source>
</evidence>
<dbReference type="InterPro" id="IPR000971">
    <property type="entry name" value="Globin"/>
</dbReference>
<keyword evidence="3" id="KW-0479">Metal-binding</keyword>
<dbReference type="PANTHER" id="PTHR43396">
    <property type="entry name" value="FLAVOHEMOPROTEIN"/>
    <property type="match status" value="1"/>
</dbReference>
<reference evidence="8 9" key="1">
    <citation type="submission" date="2019-02" db="EMBL/GenBank/DDBJ databases">
        <title>Marinobacter halodurans sp. nov., a marine bacterium isolated from sea tidal flat.</title>
        <authorList>
            <person name="Yoo Y."/>
            <person name="Lee D.W."/>
            <person name="Kim B.S."/>
            <person name="Kim J.-J."/>
        </authorList>
    </citation>
    <scope>NUCLEOTIDE SEQUENCE [LARGE SCALE GENOMIC DNA]</scope>
    <source>
        <strain evidence="8 9">YJ-S3-2</strain>
    </source>
</reference>
<sequence>MTGRPTPTRYHAREASAGHRHAAKKDDAELIEESFAALASQAESIVAEFYAHLFEHYPELAPLFGNSSPTEQHRKLLAALKLLVRNLRKPDVLRDYLQGLGARHQVYGVAGEDYDKVADSLLTVLGERAGMLWTTDLEQAWTGTLVCCLDHLPPVLRDSSRRTQGPAGEACSGHSTGETHATETGRAGIAGKCRC</sequence>
<feature type="region of interest" description="Disordered" evidence="6">
    <location>
        <begin position="1"/>
        <end position="23"/>
    </location>
</feature>
<dbReference type="PANTHER" id="PTHR43396:SF3">
    <property type="entry name" value="FLAVOHEMOPROTEIN"/>
    <property type="match status" value="1"/>
</dbReference>
<gene>
    <name evidence="8" type="ORF">EZI54_11475</name>
</gene>
<evidence type="ECO:0000256" key="3">
    <source>
        <dbReference type="ARBA" id="ARBA00022723"/>
    </source>
</evidence>
<evidence type="ECO:0000256" key="2">
    <source>
        <dbReference type="ARBA" id="ARBA00022621"/>
    </source>
</evidence>
<proteinExistence type="inferred from homology"/>